<evidence type="ECO:0000256" key="4">
    <source>
        <dbReference type="ARBA" id="ARBA00022692"/>
    </source>
</evidence>
<evidence type="ECO:0000256" key="6">
    <source>
        <dbReference type="ARBA" id="ARBA00022989"/>
    </source>
</evidence>
<keyword evidence="4 8" id="KW-0812">Transmembrane</keyword>
<keyword evidence="2" id="KW-1003">Cell membrane</keyword>
<feature type="transmembrane region" description="Helical" evidence="8">
    <location>
        <begin position="163"/>
        <end position="181"/>
    </location>
</feature>
<dbReference type="EMBL" id="JBHSCZ010000001">
    <property type="protein sequence ID" value="MFC4261283.1"/>
    <property type="molecule type" value="Genomic_DNA"/>
</dbReference>
<comment type="subcellular location">
    <subcellularLocation>
        <location evidence="1">Cell membrane</location>
        <topology evidence="1">Multi-pass membrane protein</topology>
    </subcellularLocation>
</comment>
<keyword evidence="5" id="KW-0378">Hydrolase</keyword>
<protein>
    <submittedName>
        <fullName evidence="9">Exosortase/archaeosortase family protein</fullName>
    </submittedName>
</protein>
<evidence type="ECO:0000256" key="1">
    <source>
        <dbReference type="ARBA" id="ARBA00004651"/>
    </source>
</evidence>
<feature type="transmembrane region" description="Helical" evidence="8">
    <location>
        <begin position="97"/>
        <end position="117"/>
    </location>
</feature>
<evidence type="ECO:0000313" key="10">
    <source>
        <dbReference type="Proteomes" id="UP001595907"/>
    </source>
</evidence>
<evidence type="ECO:0000256" key="7">
    <source>
        <dbReference type="ARBA" id="ARBA00023136"/>
    </source>
</evidence>
<feature type="transmembrane region" description="Helical" evidence="8">
    <location>
        <begin position="129"/>
        <end position="151"/>
    </location>
</feature>
<accession>A0ABV8QPG2</accession>
<keyword evidence="7 8" id="KW-0472">Membrane</keyword>
<evidence type="ECO:0000256" key="8">
    <source>
        <dbReference type="SAM" id="Phobius"/>
    </source>
</evidence>
<proteinExistence type="predicted"/>
<gene>
    <name evidence="9" type="ORF">ACFOWM_00205</name>
</gene>
<keyword evidence="6 8" id="KW-1133">Transmembrane helix</keyword>
<evidence type="ECO:0000256" key="2">
    <source>
        <dbReference type="ARBA" id="ARBA00022475"/>
    </source>
</evidence>
<keyword evidence="3" id="KW-0645">Protease</keyword>
<feature type="transmembrane region" description="Helical" evidence="8">
    <location>
        <begin position="18"/>
        <end position="36"/>
    </location>
</feature>
<comment type="caution">
    <text evidence="9">The sequence shown here is derived from an EMBL/GenBank/DDBJ whole genome shotgun (WGS) entry which is preliminary data.</text>
</comment>
<organism evidence="9 10">
    <name type="scientific">Ferruginibacter yonginensis</name>
    <dbReference type="NCBI Taxonomy" id="1310416"/>
    <lineage>
        <taxon>Bacteria</taxon>
        <taxon>Pseudomonadati</taxon>
        <taxon>Bacteroidota</taxon>
        <taxon>Chitinophagia</taxon>
        <taxon>Chitinophagales</taxon>
        <taxon>Chitinophagaceae</taxon>
        <taxon>Ferruginibacter</taxon>
    </lineage>
</organism>
<name>A0ABV8QPG2_9BACT</name>
<evidence type="ECO:0000313" key="9">
    <source>
        <dbReference type="EMBL" id="MFC4261283.1"/>
    </source>
</evidence>
<evidence type="ECO:0000256" key="5">
    <source>
        <dbReference type="ARBA" id="ARBA00022801"/>
    </source>
</evidence>
<keyword evidence="10" id="KW-1185">Reference proteome</keyword>
<dbReference type="InterPro" id="IPR026392">
    <property type="entry name" value="Exo/Archaeosortase_dom"/>
</dbReference>
<reference evidence="10" key="1">
    <citation type="journal article" date="2019" name="Int. J. Syst. Evol. Microbiol.">
        <title>The Global Catalogue of Microorganisms (GCM) 10K type strain sequencing project: providing services to taxonomists for standard genome sequencing and annotation.</title>
        <authorList>
            <consortium name="The Broad Institute Genomics Platform"/>
            <consortium name="The Broad Institute Genome Sequencing Center for Infectious Disease"/>
            <person name="Wu L."/>
            <person name="Ma J."/>
        </authorList>
    </citation>
    <scope>NUCLEOTIDE SEQUENCE [LARGE SCALE GENOMIC DNA]</scope>
    <source>
        <strain evidence="10">CECT 8289</strain>
    </source>
</reference>
<sequence>MPTNDYLKHNLQKKITRFTLIFLLVLAVCYFGMRWLTGATVEGGYYNEFLATYFNVTSWLRASILNSTRALFHLFGVATIQVDDYVVKTVTGRGIKLVYGCLAIGIMSFWVAFTAAVPAKWSMKLRWMLGGLLLIWCLNVLRISMVLWANYAHWHFPFGWDHHTWFNIITYIAVLLMVYFFDKQSHFLATDEAG</sequence>
<dbReference type="Proteomes" id="UP001595907">
    <property type="component" value="Unassembled WGS sequence"/>
</dbReference>
<dbReference type="RefSeq" id="WP_379705336.1">
    <property type="nucleotide sequence ID" value="NZ_JBHSCZ010000001.1"/>
</dbReference>
<dbReference type="NCBIfam" id="TIGR04178">
    <property type="entry name" value="exo_archaeo"/>
    <property type="match status" value="1"/>
</dbReference>
<evidence type="ECO:0000256" key="3">
    <source>
        <dbReference type="ARBA" id="ARBA00022670"/>
    </source>
</evidence>